<proteinExistence type="predicted"/>
<name>A0A800N9I0_CYTFI</name>
<dbReference type="Proteomes" id="UP000465778">
    <property type="component" value="Unassembled WGS sequence"/>
</dbReference>
<comment type="caution">
    <text evidence="1">The sequence shown here is derived from an EMBL/GenBank/DDBJ whole genome shotgun (WGS) entry which is preliminary data.</text>
</comment>
<evidence type="ECO:0000313" key="2">
    <source>
        <dbReference type="Proteomes" id="UP000465778"/>
    </source>
</evidence>
<gene>
    <name evidence="1" type="ORF">KIS1582_3697</name>
</gene>
<dbReference type="AlphaFoldDB" id="A0A800N9I0"/>
<dbReference type="EMBL" id="VDEM01000054">
    <property type="protein sequence ID" value="KAF0822550.1"/>
    <property type="molecule type" value="Genomic_DNA"/>
</dbReference>
<evidence type="ECO:0000313" key="1">
    <source>
        <dbReference type="EMBL" id="KAF0822550.1"/>
    </source>
</evidence>
<sequence length="38" mass="4494">MDILMEEAIITVEIHLFYGSKITKKEWQFWIGKDLPIG</sequence>
<organism evidence="1 2">
    <name type="scientific">Cytobacillus firmus</name>
    <name type="common">Bacillus firmus</name>
    <dbReference type="NCBI Taxonomy" id="1399"/>
    <lineage>
        <taxon>Bacteria</taxon>
        <taxon>Bacillati</taxon>
        <taxon>Bacillota</taxon>
        <taxon>Bacilli</taxon>
        <taxon>Bacillales</taxon>
        <taxon>Bacillaceae</taxon>
        <taxon>Cytobacillus</taxon>
    </lineage>
</organism>
<reference evidence="1 2" key="1">
    <citation type="journal article" date="2020" name="G3 (Bethesda)">
        <title>Whole Genome Sequencing and Comparative Genomics of Two Nematicidal Bacillus Strains Reveals a Wide Range of Possible Virulence Factors.</title>
        <authorList>
            <person name="Susic N."/>
            <person name="Janezic S."/>
            <person name="Rupnik M."/>
            <person name="Geric Stare B."/>
        </authorList>
    </citation>
    <scope>NUCLEOTIDE SEQUENCE [LARGE SCALE GENOMIC DNA]</scope>
    <source>
        <strain evidence="1 2">I-1582</strain>
    </source>
</reference>
<accession>A0A800N9I0</accession>
<protein>
    <submittedName>
        <fullName evidence="1">Uncharacterized protein</fullName>
    </submittedName>
</protein>